<keyword evidence="4" id="KW-1185">Reference proteome</keyword>
<gene>
    <name evidence="3" type="ORF">JK363_23955</name>
</gene>
<evidence type="ECO:0000313" key="3">
    <source>
        <dbReference type="EMBL" id="MBL1099667.1"/>
    </source>
</evidence>
<dbReference type="Gene3D" id="1.10.260.40">
    <property type="entry name" value="lambda repressor-like DNA-binding domains"/>
    <property type="match status" value="1"/>
</dbReference>
<evidence type="ECO:0000313" key="4">
    <source>
        <dbReference type="Proteomes" id="UP000634229"/>
    </source>
</evidence>
<dbReference type="Pfam" id="PF13560">
    <property type="entry name" value="HTH_31"/>
    <property type="match status" value="1"/>
</dbReference>
<name>A0ABS1NIC5_9ACTN</name>
<dbReference type="Pfam" id="PF19054">
    <property type="entry name" value="DUF5753"/>
    <property type="match status" value="1"/>
</dbReference>
<dbReference type="Proteomes" id="UP000634229">
    <property type="component" value="Unassembled WGS sequence"/>
</dbReference>
<reference evidence="3 4" key="1">
    <citation type="submission" date="2021-01" db="EMBL/GenBank/DDBJ databases">
        <title>WGS of actinomycetes isolated from Thailand.</title>
        <authorList>
            <person name="Thawai C."/>
        </authorList>
    </citation>
    <scope>NUCLEOTIDE SEQUENCE [LARGE SCALE GENOMIC DNA]</scope>
    <source>
        <strain evidence="3 4">CA1R205</strain>
    </source>
</reference>
<protein>
    <submittedName>
        <fullName evidence="3">Helix-turn-helix domain-containing protein</fullName>
    </submittedName>
</protein>
<feature type="compositionally biased region" description="Polar residues" evidence="1">
    <location>
        <begin position="318"/>
        <end position="327"/>
    </location>
</feature>
<dbReference type="InterPro" id="IPR043917">
    <property type="entry name" value="DUF5753"/>
</dbReference>
<sequence length="327" mass="35154">MSYQPVPTVRRRRLGSALRRLRTEAGMTLDAAADALNAAENASAHARLWTAPKLSRIENANATIRTTEVGTLLRAYAIDDADTRAALEVMATQAAKDAARRGWWQTYRGVVAPAYADYIALESDAESVRDYAPLVLPGLLQTPDYARETIAGHAVSRSESEVDALAEVRLARQAVLTRPGAPLKLWAVIHEATLRRRFTGRPALMTAQLRRLLEVAEWPTVTLQVMPIDAAPNPGDSGAFTLVGFRGPLPDVVTQENVCGPTYVEGADDVHVFADAFGRIVDSALSAEATMALINGLINGGAVPPGRHRTRGSGLARNGQNDTSEQA</sequence>
<dbReference type="InterPro" id="IPR010982">
    <property type="entry name" value="Lambda_DNA-bd_dom_sf"/>
</dbReference>
<accession>A0ABS1NIC5</accession>
<feature type="region of interest" description="Disordered" evidence="1">
    <location>
        <begin position="302"/>
        <end position="327"/>
    </location>
</feature>
<comment type="caution">
    <text evidence="3">The sequence shown here is derived from an EMBL/GenBank/DDBJ whole genome shotgun (WGS) entry which is preliminary data.</text>
</comment>
<feature type="domain" description="DUF5753" evidence="2">
    <location>
        <begin position="115"/>
        <end position="295"/>
    </location>
</feature>
<organism evidence="3 4">
    <name type="scientific">Streptomyces coffeae</name>
    <dbReference type="NCBI Taxonomy" id="621382"/>
    <lineage>
        <taxon>Bacteria</taxon>
        <taxon>Bacillati</taxon>
        <taxon>Actinomycetota</taxon>
        <taxon>Actinomycetes</taxon>
        <taxon>Kitasatosporales</taxon>
        <taxon>Streptomycetaceae</taxon>
        <taxon>Streptomyces</taxon>
    </lineage>
</organism>
<evidence type="ECO:0000256" key="1">
    <source>
        <dbReference type="SAM" id="MobiDB-lite"/>
    </source>
</evidence>
<dbReference type="EMBL" id="JAERRF010000014">
    <property type="protein sequence ID" value="MBL1099667.1"/>
    <property type="molecule type" value="Genomic_DNA"/>
</dbReference>
<evidence type="ECO:0000259" key="2">
    <source>
        <dbReference type="Pfam" id="PF19054"/>
    </source>
</evidence>
<proteinExistence type="predicted"/>
<dbReference type="RefSeq" id="WP_201877147.1">
    <property type="nucleotide sequence ID" value="NZ_JAERRF010000014.1"/>
</dbReference>